<dbReference type="Proteomes" id="UP000194546">
    <property type="component" value="Unassembled WGS sequence"/>
</dbReference>
<dbReference type="InterPro" id="IPR037152">
    <property type="entry name" value="L-asparaginase_N_sf"/>
</dbReference>
<dbReference type="Pfam" id="PF00710">
    <property type="entry name" value="Asparaginase"/>
    <property type="match status" value="1"/>
</dbReference>
<dbReference type="PROSITE" id="PS51732">
    <property type="entry name" value="ASN_GLN_ASE_3"/>
    <property type="match status" value="1"/>
</dbReference>
<evidence type="ECO:0000313" key="3">
    <source>
        <dbReference type="Proteomes" id="UP000194546"/>
    </source>
</evidence>
<proteinExistence type="predicted"/>
<dbReference type="PIRSF" id="PIRSF500176">
    <property type="entry name" value="L_ASNase"/>
    <property type="match status" value="1"/>
</dbReference>
<dbReference type="SUPFAM" id="SSF53774">
    <property type="entry name" value="Glutaminase/Asparaginase"/>
    <property type="match status" value="1"/>
</dbReference>
<sequence>MAVKTRIAHVSGPRATIQNTPPLVTSNKARAKRGLPLRPNGDGSVPKFDALRAQRLAAPVKVYIEQFSAHPLESDASELYGPPDGYLSANGSFNTTRQADSDKPVYEVELYPDDGLYPLPYMAFQSDGGPWEQECAYPGAPETAARQGFFPDGSRSFEEIDRLTVGENGLANAISSVATVDFYRSSPPAGYTKGRPAHLRTDAGEGHIAPERRGRNFFPYSPFHLAAQPPRPMLAKVVNDMQAIAASGLYDGIVWTWGSPQIEETAYWLNLMIDTRLPMCGNAAQRRHGSISDDGPRNIKDSIEFISSRIWEGKEGENRCGTVVIQDQQIFAAREVAKGDARPGGFLATGGHGGILGQVSHVGRFNLTYLPAYRHTYLSEVNLTRLPCTVRAVHKTSGKLEYVDVPVKDANGALLADAMPIVSIVKDGSYSSVEFGDDPELEHDLIASINQKLNAGRLAGFVLEGVVPVGTSPSPGRQALMLCATFSGLPVVRTGRGGSQAFTDLNDFLVAGSNLTSTKARLLLFACLLKFGSFPIAQDPAHPTTAEKDATRKAVAAYQSIFDTH</sequence>
<dbReference type="GO" id="GO:0004067">
    <property type="term" value="F:asparaginase activity"/>
    <property type="evidence" value="ECO:0007669"/>
    <property type="project" value="UniProtKB-UniRule"/>
</dbReference>
<organism evidence="2 3">
    <name type="scientific">Caballeronia sordidicola</name>
    <name type="common">Burkholderia sordidicola</name>
    <dbReference type="NCBI Taxonomy" id="196367"/>
    <lineage>
        <taxon>Bacteria</taxon>
        <taxon>Pseudomonadati</taxon>
        <taxon>Pseudomonadota</taxon>
        <taxon>Betaproteobacteria</taxon>
        <taxon>Burkholderiales</taxon>
        <taxon>Burkholderiaceae</taxon>
        <taxon>Caballeronia</taxon>
    </lineage>
</organism>
<dbReference type="InterPro" id="IPR006034">
    <property type="entry name" value="Asparaginase/glutaminase-like"/>
</dbReference>
<evidence type="ECO:0000313" key="2">
    <source>
        <dbReference type="EMBL" id="OTP72154.1"/>
    </source>
</evidence>
<comment type="caution">
    <text evidence="2">The sequence shown here is derived from an EMBL/GenBank/DDBJ whole genome shotgun (WGS) entry which is preliminary data.</text>
</comment>
<name>A0A242MN12_CABSO</name>
<dbReference type="InterPro" id="IPR027474">
    <property type="entry name" value="L-asparaginase_N"/>
</dbReference>
<reference evidence="2 3" key="1">
    <citation type="submission" date="2017-03" db="EMBL/GenBank/DDBJ databases">
        <title>Genome analysis of strain PAMC 26510.</title>
        <authorList>
            <person name="Oh H.-M."/>
            <person name="Yang J.-A."/>
        </authorList>
    </citation>
    <scope>NUCLEOTIDE SEQUENCE [LARGE SCALE GENOMIC DNA]</scope>
    <source>
        <strain evidence="2 3">PAMC 26510</strain>
    </source>
</reference>
<feature type="domain" description="L-asparaginase N-terminal" evidence="1">
    <location>
        <begin position="236"/>
        <end position="341"/>
    </location>
</feature>
<dbReference type="AlphaFoldDB" id="A0A242MN12"/>
<dbReference type="Gene3D" id="3.40.50.1170">
    <property type="entry name" value="L-asparaginase, N-terminal domain"/>
    <property type="match status" value="1"/>
</dbReference>
<evidence type="ECO:0000259" key="1">
    <source>
        <dbReference type="Pfam" id="PF00710"/>
    </source>
</evidence>
<dbReference type="PIRSF" id="PIRSF001220">
    <property type="entry name" value="L-ASNase_gatD"/>
    <property type="match status" value="1"/>
</dbReference>
<gene>
    <name evidence="2" type="ORF">PAMC26510_22180</name>
</gene>
<protein>
    <submittedName>
        <fullName evidence="2">L-asparaginase</fullName>
    </submittedName>
</protein>
<dbReference type="InterPro" id="IPR036152">
    <property type="entry name" value="Asp/glu_Ase-like_sf"/>
</dbReference>
<dbReference type="SMART" id="SM00870">
    <property type="entry name" value="Asparaginase"/>
    <property type="match status" value="1"/>
</dbReference>
<accession>A0A242MN12</accession>
<dbReference type="EMBL" id="NBTY01000117">
    <property type="protein sequence ID" value="OTP72154.1"/>
    <property type="molecule type" value="Genomic_DNA"/>
</dbReference>